<dbReference type="PANTHER" id="PTHR30292">
    <property type="entry name" value="UNCHARACTERIZED PROTEIN YBGL-RELATED"/>
    <property type="match status" value="1"/>
</dbReference>
<dbReference type="OrthoDB" id="5295431at2759"/>
<dbReference type="GO" id="GO:0005975">
    <property type="term" value="P:carbohydrate metabolic process"/>
    <property type="evidence" value="ECO:0007669"/>
    <property type="project" value="InterPro"/>
</dbReference>
<dbReference type="InterPro" id="IPR011330">
    <property type="entry name" value="Glyco_hydro/deAcase_b/a-brl"/>
</dbReference>
<accession>W3X6R6</accession>
<dbReference type="Pfam" id="PF03746">
    <property type="entry name" value="LamB_YcsF"/>
    <property type="match status" value="1"/>
</dbReference>
<dbReference type="RefSeq" id="XP_007832871.1">
    <property type="nucleotide sequence ID" value="XM_007834680.1"/>
</dbReference>
<name>W3X6R6_PESFW</name>
<reference evidence="2" key="1">
    <citation type="journal article" date="2015" name="BMC Genomics">
        <title>Genomic and transcriptomic analysis of the endophytic fungus Pestalotiopsis fici reveals its lifestyle and high potential for synthesis of natural products.</title>
        <authorList>
            <person name="Wang X."/>
            <person name="Zhang X."/>
            <person name="Liu L."/>
            <person name="Xiang M."/>
            <person name="Wang W."/>
            <person name="Sun X."/>
            <person name="Che Y."/>
            <person name="Guo L."/>
            <person name="Liu G."/>
            <person name="Guo L."/>
            <person name="Wang C."/>
            <person name="Yin W.B."/>
            <person name="Stadler M."/>
            <person name="Zhang X."/>
            <person name="Liu X."/>
        </authorList>
    </citation>
    <scope>NUCLEOTIDE SEQUENCE [LARGE SCALE GENOMIC DNA]</scope>
    <source>
        <strain evidence="2">W106-1 / CGMCC3.15140</strain>
    </source>
</reference>
<dbReference type="HOGENOM" id="CLU_1670001_0_0_1"/>
<protein>
    <submittedName>
        <fullName evidence="1">Uncharacterized protein</fullName>
    </submittedName>
</protein>
<dbReference type="EMBL" id="KI912112">
    <property type="protein sequence ID" value="ETS81097.1"/>
    <property type="molecule type" value="Genomic_DNA"/>
</dbReference>
<sequence length="158" mass="17441">MLKTEGMQVYHVKPLGELYFQVQREPKVLEALLRAVRVFDVPIYGLQTAGMSEARYRLGVPLLPEIYPDIDYDVQGGLNLIGEYAPVTPDLVNRRIRDFTLRGEVVSSIGSAVSPGFERQSFTICIHSDLPSALGNAAAAREALEQISQAKNGSIEHI</sequence>
<evidence type="ECO:0000313" key="2">
    <source>
        <dbReference type="Proteomes" id="UP000030651"/>
    </source>
</evidence>
<dbReference type="InParanoid" id="W3X6R6"/>
<dbReference type="GeneID" id="19271112"/>
<dbReference type="AlphaFoldDB" id="W3X6R6"/>
<keyword evidence="2" id="KW-1185">Reference proteome</keyword>
<dbReference type="Gene3D" id="3.20.20.370">
    <property type="entry name" value="Glycoside hydrolase/deacetylase"/>
    <property type="match status" value="1"/>
</dbReference>
<dbReference type="Proteomes" id="UP000030651">
    <property type="component" value="Unassembled WGS sequence"/>
</dbReference>
<dbReference type="SUPFAM" id="SSF88713">
    <property type="entry name" value="Glycoside hydrolase/deacetylase"/>
    <property type="match status" value="1"/>
</dbReference>
<dbReference type="PANTHER" id="PTHR30292:SF0">
    <property type="entry name" value="5-OXOPROLINASE SUBUNIT A"/>
    <property type="match status" value="1"/>
</dbReference>
<evidence type="ECO:0000313" key="1">
    <source>
        <dbReference type="EMBL" id="ETS81097.1"/>
    </source>
</evidence>
<organism evidence="1 2">
    <name type="scientific">Pestalotiopsis fici (strain W106-1 / CGMCC3.15140)</name>
    <dbReference type="NCBI Taxonomy" id="1229662"/>
    <lineage>
        <taxon>Eukaryota</taxon>
        <taxon>Fungi</taxon>
        <taxon>Dikarya</taxon>
        <taxon>Ascomycota</taxon>
        <taxon>Pezizomycotina</taxon>
        <taxon>Sordariomycetes</taxon>
        <taxon>Xylariomycetidae</taxon>
        <taxon>Amphisphaeriales</taxon>
        <taxon>Sporocadaceae</taxon>
        <taxon>Pestalotiopsis</taxon>
    </lineage>
</organism>
<proteinExistence type="predicted"/>
<dbReference type="InterPro" id="IPR005501">
    <property type="entry name" value="LamB/YcsF/PxpA-like"/>
</dbReference>
<gene>
    <name evidence="1" type="ORF">PFICI_06099</name>
</gene>
<dbReference type="KEGG" id="pfy:PFICI_06099"/>
<dbReference type="STRING" id="1229662.W3X6R6"/>